<evidence type="ECO:0000259" key="1">
    <source>
        <dbReference type="SMART" id="SM00579"/>
    </source>
</evidence>
<evidence type="ECO:0000313" key="6">
    <source>
        <dbReference type="RefSeq" id="XP_071925536.1"/>
    </source>
</evidence>
<dbReference type="InterPro" id="IPR055357">
    <property type="entry name" value="LRR_At1g61320_AtMIF1"/>
</dbReference>
<feature type="domain" description="FBD" evidence="1">
    <location>
        <begin position="244"/>
        <end position="322"/>
    </location>
</feature>
<evidence type="ECO:0000313" key="2">
    <source>
        <dbReference type="Proteomes" id="UP001652660"/>
    </source>
</evidence>
<evidence type="ECO:0000313" key="7">
    <source>
        <dbReference type="RefSeq" id="XP_071925537.1"/>
    </source>
</evidence>
<dbReference type="RefSeq" id="XP_071925535.1">
    <property type="nucleotide sequence ID" value="XM_072069434.1"/>
</dbReference>
<evidence type="ECO:0000313" key="8">
    <source>
        <dbReference type="RefSeq" id="XP_071925538.1"/>
    </source>
</evidence>
<sequence>MPTPLSKAYPFSYQPLDLSSGKASQKSQPGYGDIHPCSLTDFKSLQTLSLKSLKVTGDVLECFIRNCPFLERLVLRQCSSLVNFEVCGPSLALKFLEICQCFTLKSITIRGTNLVSLKITEVDSVVLQNVPMLVEVSLSGWFRNSIRNVISGISCCLAKLEFLSLYASKLAISESQEEGILDYLPQPTNLKQFVLVACASKDDSLIGFTSFIRASPNLEKFVLKLQWRGNDIVREDRESKKALSFLLQHLRVVESLGYYGRRSELELVEYFLENAVVLEKIIVDPRDQTMVGRPKKLEEIKKEKLLKFMPRNSSRNSYLHILNL</sequence>
<gene>
    <name evidence="3 4 5 6 7 8 9 10 11 12 13 14" type="primary">LOC113713444</name>
</gene>
<dbReference type="RefSeq" id="XP_071925534.1">
    <property type="nucleotide sequence ID" value="XM_072069433.1"/>
</dbReference>
<dbReference type="RefSeq" id="XP_071925536.1">
    <property type="nucleotide sequence ID" value="XM_072069435.1"/>
</dbReference>
<dbReference type="SUPFAM" id="SSF52047">
    <property type="entry name" value="RNI-like"/>
    <property type="match status" value="1"/>
</dbReference>
<evidence type="ECO:0000313" key="13">
    <source>
        <dbReference type="RefSeq" id="XP_071925543.1"/>
    </source>
</evidence>
<accession>A0A6P6UQ71</accession>
<evidence type="ECO:0000313" key="14">
    <source>
        <dbReference type="RefSeq" id="XP_071925544.1"/>
    </source>
</evidence>
<dbReference type="Pfam" id="PF23622">
    <property type="entry name" value="LRR_At1g61320_AtMIF1"/>
    <property type="match status" value="1"/>
</dbReference>
<dbReference type="RefSeq" id="XP_071925539.1">
    <property type="nucleotide sequence ID" value="XM_072069438.1"/>
</dbReference>
<protein>
    <submittedName>
        <fullName evidence="3 4">F-box/FBD/LRR-repeat protein At5g22670 isoform X1</fullName>
    </submittedName>
</protein>
<proteinExistence type="predicted"/>
<dbReference type="InterPro" id="IPR053772">
    <property type="entry name" value="At1g61320/At1g61330-like"/>
</dbReference>
<organism evidence="2 13">
    <name type="scientific">Coffea arabica</name>
    <name type="common">Arabian coffee</name>
    <dbReference type="NCBI Taxonomy" id="13443"/>
    <lineage>
        <taxon>Eukaryota</taxon>
        <taxon>Viridiplantae</taxon>
        <taxon>Streptophyta</taxon>
        <taxon>Embryophyta</taxon>
        <taxon>Tracheophyta</taxon>
        <taxon>Spermatophyta</taxon>
        <taxon>Magnoliopsida</taxon>
        <taxon>eudicotyledons</taxon>
        <taxon>Gunneridae</taxon>
        <taxon>Pentapetalae</taxon>
        <taxon>asterids</taxon>
        <taxon>lamiids</taxon>
        <taxon>Gentianales</taxon>
        <taxon>Rubiaceae</taxon>
        <taxon>Ixoroideae</taxon>
        <taxon>Gardenieae complex</taxon>
        <taxon>Bertiereae - Coffeeae clade</taxon>
        <taxon>Coffeeae</taxon>
        <taxon>Coffea</taxon>
    </lineage>
</organism>
<dbReference type="SMART" id="SM00579">
    <property type="entry name" value="FBD"/>
    <property type="match status" value="1"/>
</dbReference>
<dbReference type="RefSeq" id="XP_071925542.1">
    <property type="nucleotide sequence ID" value="XM_072069441.1"/>
</dbReference>
<dbReference type="RefSeq" id="XP_071925540.1">
    <property type="nucleotide sequence ID" value="XM_072069439.1"/>
</dbReference>
<evidence type="ECO:0000313" key="11">
    <source>
        <dbReference type="RefSeq" id="XP_071925541.1"/>
    </source>
</evidence>
<evidence type="ECO:0000313" key="3">
    <source>
        <dbReference type="RefSeq" id="XP_071925533.1"/>
    </source>
</evidence>
<evidence type="ECO:0000313" key="10">
    <source>
        <dbReference type="RefSeq" id="XP_071925540.1"/>
    </source>
</evidence>
<dbReference type="PANTHER" id="PTHR34145">
    <property type="entry name" value="OS02G0105600 PROTEIN"/>
    <property type="match status" value="1"/>
</dbReference>
<dbReference type="RefSeq" id="XP_071925541.1">
    <property type="nucleotide sequence ID" value="XM_072069440.1"/>
</dbReference>
<dbReference type="Gene3D" id="3.80.10.10">
    <property type="entry name" value="Ribonuclease Inhibitor"/>
    <property type="match status" value="1"/>
</dbReference>
<dbReference type="GeneID" id="113713444"/>
<dbReference type="AlphaFoldDB" id="A0A6P6UQ71"/>
<dbReference type="RefSeq" id="XP_071925543.1">
    <property type="nucleotide sequence ID" value="XM_072069442.1"/>
</dbReference>
<dbReference type="PANTHER" id="PTHR34145:SF68">
    <property type="entry name" value="FBD DOMAIN-CONTAINING PROTEIN"/>
    <property type="match status" value="1"/>
</dbReference>
<name>A0A6P6UQ71_COFAR</name>
<reference evidence="3 4" key="1">
    <citation type="submission" date="2025-05" db="UniProtKB">
        <authorList>
            <consortium name="RefSeq"/>
        </authorList>
    </citation>
    <scope>IDENTIFICATION</scope>
    <source>
        <tissue evidence="3 4">Leaves</tissue>
    </source>
</reference>
<dbReference type="RefSeq" id="XP_071925538.1">
    <property type="nucleotide sequence ID" value="XM_072069437.1"/>
</dbReference>
<evidence type="ECO:0000313" key="5">
    <source>
        <dbReference type="RefSeq" id="XP_071925535.1"/>
    </source>
</evidence>
<dbReference type="Proteomes" id="UP001652660">
    <property type="component" value="Chromosome 10c"/>
</dbReference>
<dbReference type="RefSeq" id="XP_071925537.1">
    <property type="nucleotide sequence ID" value="XM_072069436.1"/>
</dbReference>
<dbReference type="RefSeq" id="XP_071925544.1">
    <property type="nucleotide sequence ID" value="XM_072069443.1"/>
</dbReference>
<dbReference type="InterPro" id="IPR006566">
    <property type="entry name" value="FBD"/>
</dbReference>
<evidence type="ECO:0000313" key="9">
    <source>
        <dbReference type="RefSeq" id="XP_071925539.1"/>
    </source>
</evidence>
<evidence type="ECO:0000313" key="4">
    <source>
        <dbReference type="RefSeq" id="XP_071925534.1"/>
    </source>
</evidence>
<dbReference type="RefSeq" id="XP_071925533.1">
    <property type="nucleotide sequence ID" value="XM_072069432.1"/>
</dbReference>
<evidence type="ECO:0000313" key="12">
    <source>
        <dbReference type="RefSeq" id="XP_071925542.1"/>
    </source>
</evidence>
<dbReference type="InterPro" id="IPR032675">
    <property type="entry name" value="LRR_dom_sf"/>
</dbReference>
<keyword evidence="2" id="KW-1185">Reference proteome</keyword>